<comment type="function">
    <text evidence="7">Flavin prenyltransferase that catalyzes the synthesis of the prenylated FMN cofactor (prenyl-FMN) for 4-hydroxy-3-polyprenylbenzoic acid decarboxylase UbiD. The prenyltransferase is metal-independent and links a dimethylallyl moiety from dimethylallyl monophosphate (DMAP) to the flavin N5 and C6 atoms of FMN.</text>
</comment>
<comment type="caution">
    <text evidence="7">Lacks conserved residue(s) required for the propagation of feature annotation.</text>
</comment>
<reference evidence="10" key="1">
    <citation type="submission" date="2017-02" db="EMBL/GenBank/DDBJ databases">
        <authorList>
            <person name="Varghese N."/>
            <person name="Submissions S."/>
        </authorList>
    </citation>
    <scope>NUCLEOTIDE SEQUENCE [LARGE SCALE GENOMIC DNA]</scope>
    <source>
        <strain evidence="10">DSM 16521</strain>
    </source>
</reference>
<dbReference type="EMBL" id="FUXM01000014">
    <property type="protein sequence ID" value="SJZ95679.1"/>
    <property type="molecule type" value="Genomic_DNA"/>
</dbReference>
<dbReference type="AlphaFoldDB" id="A0A1T4PW31"/>
<keyword evidence="2 7" id="KW-0285">Flavoprotein</keyword>
<evidence type="ECO:0000259" key="8">
    <source>
        <dbReference type="Pfam" id="PF02441"/>
    </source>
</evidence>
<evidence type="ECO:0000313" key="10">
    <source>
        <dbReference type="Proteomes" id="UP000189933"/>
    </source>
</evidence>
<dbReference type="NCBIfam" id="NF004685">
    <property type="entry name" value="PRK06029.1"/>
    <property type="match status" value="1"/>
</dbReference>
<evidence type="ECO:0000256" key="3">
    <source>
        <dbReference type="ARBA" id="ARBA00022643"/>
    </source>
</evidence>
<keyword evidence="10" id="KW-1185">Reference proteome</keyword>
<comment type="catalytic activity">
    <reaction evidence="5 7">
        <text>dimethylallyl phosphate + FMNH2 = prenylated FMNH2 + phosphate</text>
        <dbReference type="Rhea" id="RHEA:37743"/>
        <dbReference type="ChEBI" id="CHEBI:43474"/>
        <dbReference type="ChEBI" id="CHEBI:57618"/>
        <dbReference type="ChEBI" id="CHEBI:87467"/>
        <dbReference type="ChEBI" id="CHEBI:88052"/>
        <dbReference type="EC" id="2.5.1.129"/>
    </reaction>
</comment>
<feature type="binding site" evidence="7">
    <location>
        <position position="183"/>
    </location>
    <ligand>
        <name>dimethylallyl phosphate</name>
        <dbReference type="ChEBI" id="CHEBI:88052"/>
    </ligand>
</feature>
<evidence type="ECO:0000256" key="7">
    <source>
        <dbReference type="HAMAP-Rule" id="MF_01984"/>
    </source>
</evidence>
<dbReference type="InterPro" id="IPR003382">
    <property type="entry name" value="Flavoprotein"/>
</dbReference>
<name>A0A1T4PW31_9FIRM</name>
<protein>
    <recommendedName>
        <fullName evidence="7">Flavin prenyltransferase UbiX</fullName>
        <ecNumber evidence="7">2.5.1.129</ecNumber>
    </recommendedName>
</protein>
<accession>A0A1T4PW31</accession>
<dbReference type="PANTHER" id="PTHR43374">
    <property type="entry name" value="FLAVIN PRENYLTRANSFERASE"/>
    <property type="match status" value="1"/>
</dbReference>
<proteinExistence type="inferred from homology"/>
<feature type="binding site" evidence="7">
    <location>
        <position position="167"/>
    </location>
    <ligand>
        <name>dimethylallyl phosphate</name>
        <dbReference type="ChEBI" id="CHEBI:88052"/>
    </ligand>
</feature>
<feature type="domain" description="Flavoprotein" evidence="8">
    <location>
        <begin position="4"/>
        <end position="187"/>
    </location>
</feature>
<feature type="binding site" evidence="7">
    <location>
        <begin position="10"/>
        <end position="12"/>
    </location>
    <ligand>
        <name>FMN</name>
        <dbReference type="ChEBI" id="CHEBI:58210"/>
    </ligand>
</feature>
<organism evidence="9 10">
    <name type="scientific">Carboxydocella sporoproducens DSM 16521</name>
    <dbReference type="NCBI Taxonomy" id="1121270"/>
    <lineage>
        <taxon>Bacteria</taxon>
        <taxon>Bacillati</taxon>
        <taxon>Bacillota</taxon>
        <taxon>Clostridia</taxon>
        <taxon>Eubacteriales</taxon>
        <taxon>Clostridiales Family XVI. Incertae Sedis</taxon>
        <taxon>Carboxydocella</taxon>
    </lineage>
</organism>
<gene>
    <name evidence="7" type="primary">ubiX</name>
    <name evidence="9" type="ORF">SAMN02745885_01427</name>
</gene>
<dbReference type="InterPro" id="IPR036551">
    <property type="entry name" value="Flavin_trans-like"/>
</dbReference>
<evidence type="ECO:0000256" key="6">
    <source>
        <dbReference type="ARBA" id="ARBA00060793"/>
    </source>
</evidence>
<dbReference type="GO" id="GO:0106141">
    <property type="term" value="F:flavin prenyltransferase activity"/>
    <property type="evidence" value="ECO:0007669"/>
    <property type="project" value="UniProtKB-EC"/>
</dbReference>
<dbReference type="InterPro" id="IPR004507">
    <property type="entry name" value="UbiX-like"/>
</dbReference>
<dbReference type="Proteomes" id="UP000189933">
    <property type="component" value="Unassembled WGS sequence"/>
</dbReference>
<keyword evidence="3 7" id="KW-0288">FMN</keyword>
<feature type="binding site" evidence="7">
    <location>
        <position position="137"/>
    </location>
    <ligand>
        <name>FMN</name>
        <dbReference type="ChEBI" id="CHEBI:58210"/>
    </ligand>
</feature>
<feature type="binding site" evidence="7">
    <location>
        <begin position="102"/>
        <end position="105"/>
    </location>
    <ligand>
        <name>FMN</name>
        <dbReference type="ChEBI" id="CHEBI:58210"/>
    </ligand>
</feature>
<keyword evidence="1 7" id="KW-0637">Prenyltransferase</keyword>
<evidence type="ECO:0000256" key="4">
    <source>
        <dbReference type="ARBA" id="ARBA00022679"/>
    </source>
</evidence>
<dbReference type="EC" id="2.5.1.129" evidence="7"/>
<dbReference type="FunFam" id="3.40.50.1950:FF:000001">
    <property type="entry name" value="Flavin prenyltransferase UbiX"/>
    <property type="match status" value="1"/>
</dbReference>
<dbReference type="HAMAP" id="MF_01984">
    <property type="entry name" value="ubiX_pad"/>
    <property type="match status" value="1"/>
</dbReference>
<evidence type="ECO:0000256" key="2">
    <source>
        <dbReference type="ARBA" id="ARBA00022630"/>
    </source>
</evidence>
<evidence type="ECO:0000313" key="9">
    <source>
        <dbReference type="EMBL" id="SJZ95679.1"/>
    </source>
</evidence>
<feature type="binding site" evidence="7">
    <location>
        <position position="36"/>
    </location>
    <ligand>
        <name>FMN</name>
        <dbReference type="ChEBI" id="CHEBI:58210"/>
    </ligand>
</feature>
<keyword evidence="4 7" id="KW-0808">Transferase</keyword>
<dbReference type="Pfam" id="PF02441">
    <property type="entry name" value="Flavoprotein"/>
    <property type="match status" value="1"/>
</dbReference>
<dbReference type="GO" id="GO:0016831">
    <property type="term" value="F:carboxy-lyase activity"/>
    <property type="evidence" value="ECO:0007669"/>
    <property type="project" value="TreeGrafter"/>
</dbReference>
<dbReference type="OrthoDB" id="9781577at2"/>
<dbReference type="SUPFAM" id="SSF52507">
    <property type="entry name" value="Homo-oligomeric flavin-containing Cys decarboxylases, HFCD"/>
    <property type="match status" value="1"/>
</dbReference>
<dbReference type="PANTHER" id="PTHR43374:SF1">
    <property type="entry name" value="FLAVIN PRENYLTRANSFERASE PAD1, MITOCHONDRIAL"/>
    <property type="match status" value="1"/>
</dbReference>
<dbReference type="RefSeq" id="WP_078665496.1">
    <property type="nucleotide sequence ID" value="NZ_FUXM01000014.1"/>
</dbReference>
<evidence type="ECO:0000256" key="5">
    <source>
        <dbReference type="ARBA" id="ARBA00050612"/>
    </source>
</evidence>
<dbReference type="Gene3D" id="3.40.50.1950">
    <property type="entry name" value="Flavin prenyltransferase-like"/>
    <property type="match status" value="1"/>
</dbReference>
<comment type="similarity">
    <text evidence="6 7">Belongs to the UbiX/PAD1 family.</text>
</comment>
<dbReference type="NCBIfam" id="TIGR00421">
    <property type="entry name" value="ubiX_pad"/>
    <property type="match status" value="1"/>
</dbReference>
<evidence type="ECO:0000256" key="1">
    <source>
        <dbReference type="ARBA" id="ARBA00022602"/>
    </source>
</evidence>
<sequence>MGSFVVAITGASGAPYGVRLLQALAELGWDVDLTITGPGFLVLQDELGWQLDADSPQLEGAIKAYLNWPQSRRLTYYHWQDISGRLASGSYRTQGMIIIPCTMSTLSGIATGRSSNLVERAADVMLKEGRPLVLVPRETPLNQIHLENMLKLSQMGVKIVPAMPAFYQRPQTIDDMVNFVVGRVLDILGIEHQLYRRWSGQIGGETDAGIVS</sequence>